<organism evidence="2 3">
    <name type="scientific">Kitasatospora paranensis</name>
    <dbReference type="NCBI Taxonomy" id="258053"/>
    <lineage>
        <taxon>Bacteria</taxon>
        <taxon>Bacillati</taxon>
        <taxon>Actinomycetota</taxon>
        <taxon>Actinomycetes</taxon>
        <taxon>Kitasatosporales</taxon>
        <taxon>Streptomycetaceae</taxon>
        <taxon>Kitasatospora</taxon>
    </lineage>
</organism>
<dbReference type="Gene3D" id="3.40.30.10">
    <property type="entry name" value="Glutaredoxin"/>
    <property type="match status" value="1"/>
</dbReference>
<accession>A0ABW2G209</accession>
<keyword evidence="3" id="KW-1185">Reference proteome</keyword>
<gene>
    <name evidence="2" type="ORF">ACFQMG_23105</name>
</gene>
<feature type="region of interest" description="Disordered" evidence="1">
    <location>
        <begin position="305"/>
        <end position="324"/>
    </location>
</feature>
<dbReference type="RefSeq" id="WP_380231871.1">
    <property type="nucleotide sequence ID" value="NZ_JBHSVH010000002.1"/>
</dbReference>
<reference evidence="3" key="1">
    <citation type="journal article" date="2019" name="Int. J. Syst. Evol. Microbiol.">
        <title>The Global Catalogue of Microorganisms (GCM) 10K type strain sequencing project: providing services to taxonomists for standard genome sequencing and annotation.</title>
        <authorList>
            <consortium name="The Broad Institute Genomics Platform"/>
            <consortium name="The Broad Institute Genome Sequencing Center for Infectious Disease"/>
            <person name="Wu L."/>
            <person name="Ma J."/>
        </authorList>
    </citation>
    <scope>NUCLEOTIDE SEQUENCE [LARGE SCALE GENOMIC DNA]</scope>
    <source>
        <strain evidence="3">CGMCC 1.12859</strain>
    </source>
</reference>
<name>A0ABW2G209_9ACTN</name>
<proteinExistence type="predicted"/>
<dbReference type="InterPro" id="IPR036249">
    <property type="entry name" value="Thioredoxin-like_sf"/>
</dbReference>
<protein>
    <submittedName>
        <fullName evidence="2">DsbA family protein</fullName>
    </submittedName>
</protein>
<dbReference type="Pfam" id="PF13743">
    <property type="entry name" value="Thioredoxin_5"/>
    <property type="match status" value="1"/>
</dbReference>
<sequence length="324" mass="34098">MSGPSPAGGPVLEVVEYTDPFCPWAWGAEPVLRRLRQLLGDAARHRRVFGILFDADDDPAPDPAAETAWYAGYVEGVTAHTGAPRAAELRWVAADSRPASLAAAAAEGQGPEVAERVMRRLRETVFVLGEPADTAVRVAAALHGVPGLDLDRLCADAGSAAVRARLERDRAETRRPVPEVVGLRADGPHPGAAKETEDGHRYALPTLLFTGPAGRRAVPGWRPLAAYLAAAAEVCPGLRPRADDTAPAERLLERHRSLTAVDLARCGGRVPDGALVVPTGHGVLFLHPGEAAGSLLADPARRAQGASELQEPFEGDGLGVRIGE</sequence>
<evidence type="ECO:0000256" key="1">
    <source>
        <dbReference type="SAM" id="MobiDB-lite"/>
    </source>
</evidence>
<evidence type="ECO:0000313" key="2">
    <source>
        <dbReference type="EMBL" id="MFC7182442.1"/>
    </source>
</evidence>
<comment type="caution">
    <text evidence="2">The sequence shown here is derived from an EMBL/GenBank/DDBJ whole genome shotgun (WGS) entry which is preliminary data.</text>
</comment>
<dbReference type="EMBL" id="JBHTAJ010000047">
    <property type="protein sequence ID" value="MFC7182442.1"/>
    <property type="molecule type" value="Genomic_DNA"/>
</dbReference>
<dbReference type="Proteomes" id="UP001596435">
    <property type="component" value="Unassembled WGS sequence"/>
</dbReference>
<dbReference type="SUPFAM" id="SSF52833">
    <property type="entry name" value="Thioredoxin-like"/>
    <property type="match status" value="1"/>
</dbReference>
<evidence type="ECO:0000313" key="3">
    <source>
        <dbReference type="Proteomes" id="UP001596435"/>
    </source>
</evidence>